<dbReference type="OrthoDB" id="155529at2"/>
<dbReference type="InterPro" id="IPR051916">
    <property type="entry name" value="GPI-anchor_lipid_remodeler"/>
</dbReference>
<dbReference type="GO" id="GO:0016787">
    <property type="term" value="F:hydrolase activity"/>
    <property type="evidence" value="ECO:0007669"/>
    <property type="project" value="UniProtKB-KW"/>
</dbReference>
<dbReference type="Gene3D" id="3.60.10.10">
    <property type="entry name" value="Endonuclease/exonuclease/phosphatase"/>
    <property type="match status" value="1"/>
</dbReference>
<dbReference type="GO" id="GO:0016020">
    <property type="term" value="C:membrane"/>
    <property type="evidence" value="ECO:0007669"/>
    <property type="project" value="GOC"/>
</dbReference>
<proteinExistence type="predicted"/>
<dbReference type="InterPro" id="IPR005135">
    <property type="entry name" value="Endo/exonuclease/phosphatase"/>
</dbReference>
<dbReference type="PANTHER" id="PTHR14859:SF1">
    <property type="entry name" value="PGAP2-INTERACTING PROTEIN"/>
    <property type="match status" value="1"/>
</dbReference>
<reference evidence="2 3" key="1">
    <citation type="submission" date="2018-05" db="EMBL/GenBank/DDBJ databases">
        <title>Brachybacterium sp. M1HQ-2T, whole genome shotgun sequence.</title>
        <authorList>
            <person name="Tuo L."/>
        </authorList>
    </citation>
    <scope>NUCLEOTIDE SEQUENCE [LARGE SCALE GENOMIC DNA]</scope>
    <source>
        <strain evidence="2 3">M1HQ-2</strain>
    </source>
</reference>
<dbReference type="EMBL" id="QFKX01000002">
    <property type="protein sequence ID" value="PWH06802.1"/>
    <property type="molecule type" value="Genomic_DNA"/>
</dbReference>
<dbReference type="GO" id="GO:0006506">
    <property type="term" value="P:GPI anchor biosynthetic process"/>
    <property type="evidence" value="ECO:0007669"/>
    <property type="project" value="TreeGrafter"/>
</dbReference>
<dbReference type="InterPro" id="IPR036691">
    <property type="entry name" value="Endo/exonu/phosph_ase_sf"/>
</dbReference>
<dbReference type="PANTHER" id="PTHR14859">
    <property type="entry name" value="CALCOFLUOR WHITE HYPERSENSITIVE PROTEIN PRECURSOR"/>
    <property type="match status" value="1"/>
</dbReference>
<sequence length="294" mass="31081">MDEGTLRIATYNIHHGADGRGRLDLARTADAIASLEADVVGLQEVDVAFGPRSGGEDQAHRLAQMLRMHVRFAPAIDRPAPHEEGPRRQYGCALLSRSPLGSAQAHLLPGHPGLLPPREPRVLLSTRIAVPPADGPGSAADGGEQGGDELAVLVTHLDHESHAHRTAQVLRILEHAEEITGPAVLVGDLNADPGSSELAPLAAQGWQEAASILSRHVPRTPLLSKLQAAVPFVDAARAATNPAGIPLRRLDSVWVRGDLGIRDLTVPRTLASDHRPVVATIARSDGAEPPAPLR</sequence>
<protein>
    <submittedName>
        <fullName evidence="2">Metal-dependent hydrolase</fullName>
    </submittedName>
</protein>
<dbReference type="AlphaFoldDB" id="A0A2U2RLQ7"/>
<organism evidence="2 3">
    <name type="scientific">Brachybacterium endophyticum</name>
    <dbReference type="NCBI Taxonomy" id="2182385"/>
    <lineage>
        <taxon>Bacteria</taxon>
        <taxon>Bacillati</taxon>
        <taxon>Actinomycetota</taxon>
        <taxon>Actinomycetes</taxon>
        <taxon>Micrococcales</taxon>
        <taxon>Dermabacteraceae</taxon>
        <taxon>Brachybacterium</taxon>
    </lineage>
</organism>
<dbReference type="Pfam" id="PF03372">
    <property type="entry name" value="Exo_endo_phos"/>
    <property type="match status" value="1"/>
</dbReference>
<gene>
    <name evidence="2" type="ORF">DEO23_07770</name>
</gene>
<feature type="domain" description="Endonuclease/exonuclease/phosphatase" evidence="1">
    <location>
        <begin position="9"/>
        <end position="274"/>
    </location>
</feature>
<comment type="caution">
    <text evidence="2">The sequence shown here is derived from an EMBL/GenBank/DDBJ whole genome shotgun (WGS) entry which is preliminary data.</text>
</comment>
<keyword evidence="2" id="KW-0378">Hydrolase</keyword>
<name>A0A2U2RLQ7_9MICO</name>
<dbReference type="SUPFAM" id="SSF56219">
    <property type="entry name" value="DNase I-like"/>
    <property type="match status" value="1"/>
</dbReference>
<dbReference type="RefSeq" id="WP_109275397.1">
    <property type="nucleotide sequence ID" value="NZ_QFKX01000002.1"/>
</dbReference>
<dbReference type="Proteomes" id="UP000245590">
    <property type="component" value="Unassembled WGS sequence"/>
</dbReference>
<evidence type="ECO:0000313" key="2">
    <source>
        <dbReference type="EMBL" id="PWH06802.1"/>
    </source>
</evidence>
<keyword evidence="3" id="KW-1185">Reference proteome</keyword>
<evidence type="ECO:0000259" key="1">
    <source>
        <dbReference type="Pfam" id="PF03372"/>
    </source>
</evidence>
<evidence type="ECO:0000313" key="3">
    <source>
        <dbReference type="Proteomes" id="UP000245590"/>
    </source>
</evidence>
<accession>A0A2U2RLQ7</accession>